<keyword evidence="4" id="KW-1185">Reference proteome</keyword>
<proteinExistence type="predicted"/>
<feature type="transmembrane region" description="Helical" evidence="2">
    <location>
        <begin position="12"/>
        <end position="44"/>
    </location>
</feature>
<feature type="region of interest" description="Disordered" evidence="1">
    <location>
        <begin position="119"/>
        <end position="157"/>
    </location>
</feature>
<dbReference type="EMBL" id="WBMT01000030">
    <property type="protein sequence ID" value="KAB2340414.1"/>
    <property type="molecule type" value="Genomic_DNA"/>
</dbReference>
<evidence type="ECO:0000256" key="2">
    <source>
        <dbReference type="SAM" id="Phobius"/>
    </source>
</evidence>
<dbReference type="AlphaFoldDB" id="A0A6H9Y794"/>
<feature type="compositionally biased region" description="Basic and acidic residues" evidence="1">
    <location>
        <begin position="127"/>
        <end position="140"/>
    </location>
</feature>
<evidence type="ECO:0000313" key="4">
    <source>
        <dbReference type="Proteomes" id="UP000468735"/>
    </source>
</evidence>
<name>A0A6H9Y794_9ACTN</name>
<dbReference type="Proteomes" id="UP000468735">
    <property type="component" value="Unassembled WGS sequence"/>
</dbReference>
<keyword evidence="2" id="KW-0472">Membrane</keyword>
<evidence type="ECO:0000256" key="1">
    <source>
        <dbReference type="SAM" id="MobiDB-lite"/>
    </source>
</evidence>
<keyword evidence="2" id="KW-1133">Transmembrane helix</keyword>
<sequence>MKQLVTTKPVDCFLLSVFCFLFSAFCFLLSAFCFQVLIVASAMWKCHEWRIYLVQRAAAGRCDGEIEFSSSGLVPRDHLDFEVGEEFAHPVRCGRPGGSREEELEPVIPIERRQYVQQAGRRRHRVGDRQDRTFRADRRSAGGRNGQPRCPLDSLPSGRVTLPVQTGQVGREWRRAVPRVDPDAAGGFLAALTTAVAGWPRSVRTCSRGRRRDGPCRGCRRC</sequence>
<protein>
    <submittedName>
        <fullName evidence="3">Uncharacterized protein</fullName>
    </submittedName>
</protein>
<gene>
    <name evidence="3" type="ORF">F8566_45345</name>
</gene>
<evidence type="ECO:0000313" key="3">
    <source>
        <dbReference type="EMBL" id="KAB2340414.1"/>
    </source>
</evidence>
<organism evidence="3 4">
    <name type="scientific">Actinomadura rudentiformis</name>
    <dbReference type="NCBI Taxonomy" id="359158"/>
    <lineage>
        <taxon>Bacteria</taxon>
        <taxon>Bacillati</taxon>
        <taxon>Actinomycetota</taxon>
        <taxon>Actinomycetes</taxon>
        <taxon>Streptosporangiales</taxon>
        <taxon>Thermomonosporaceae</taxon>
        <taxon>Actinomadura</taxon>
    </lineage>
</organism>
<comment type="caution">
    <text evidence="3">The sequence shown here is derived from an EMBL/GenBank/DDBJ whole genome shotgun (WGS) entry which is preliminary data.</text>
</comment>
<accession>A0A6H9Y794</accession>
<keyword evidence="2" id="KW-0812">Transmembrane</keyword>
<reference evidence="3 4" key="1">
    <citation type="submission" date="2019-09" db="EMBL/GenBank/DDBJ databases">
        <title>Actinomadura physcomitrii sp. nov., a novel actinomycete isolated from moss [Physcomitrium sphaericum (Ludw) Fuernr].</title>
        <authorList>
            <person name="Zhuang X."/>
            <person name="Liu C."/>
        </authorList>
    </citation>
    <scope>NUCLEOTIDE SEQUENCE [LARGE SCALE GENOMIC DNA]</scope>
    <source>
        <strain evidence="3 4">HMC1</strain>
    </source>
</reference>